<keyword evidence="4" id="KW-1003">Cell membrane</keyword>
<comment type="subcellular location">
    <subcellularLocation>
        <location evidence="1">Cell inner membrane</location>
        <topology evidence="1">Multi-pass membrane protein</topology>
    </subcellularLocation>
    <subcellularLocation>
        <location evidence="8">Cell membrane</location>
        <topology evidence="8">Multi-pass membrane protein</topology>
    </subcellularLocation>
</comment>
<dbReference type="KEGG" id="peg:E5R92_01265"/>
<keyword evidence="11" id="KW-1185">Reference proteome</keyword>
<feature type="transmembrane region" description="Helical" evidence="8">
    <location>
        <begin position="296"/>
        <end position="316"/>
    </location>
</feature>
<feature type="transmembrane region" description="Helical" evidence="8">
    <location>
        <begin position="21"/>
        <end position="41"/>
    </location>
</feature>
<dbReference type="RefSeq" id="WP_168606312.1">
    <property type="nucleotide sequence ID" value="NZ_CP038852.1"/>
</dbReference>
<evidence type="ECO:0000313" key="11">
    <source>
        <dbReference type="Proteomes" id="UP000501094"/>
    </source>
</evidence>
<keyword evidence="3 8" id="KW-0813">Transport</keyword>
<dbReference type="PANTHER" id="PTHR30614">
    <property type="entry name" value="MEMBRANE COMPONENT OF AMINO ACID ABC TRANSPORTER"/>
    <property type="match status" value="1"/>
</dbReference>
<dbReference type="Gene3D" id="1.10.3720.10">
    <property type="entry name" value="MetI-like"/>
    <property type="match status" value="1"/>
</dbReference>
<protein>
    <submittedName>
        <fullName evidence="10">Amino acid ABC transporter permease</fullName>
    </submittedName>
</protein>
<dbReference type="InterPro" id="IPR035906">
    <property type="entry name" value="MetI-like_sf"/>
</dbReference>
<feature type="transmembrane region" description="Helical" evidence="8">
    <location>
        <begin position="223"/>
        <end position="245"/>
    </location>
</feature>
<evidence type="ECO:0000256" key="5">
    <source>
        <dbReference type="ARBA" id="ARBA00022692"/>
    </source>
</evidence>
<feature type="transmembrane region" description="Helical" evidence="8">
    <location>
        <begin position="53"/>
        <end position="73"/>
    </location>
</feature>
<feature type="transmembrane region" description="Helical" evidence="8">
    <location>
        <begin position="94"/>
        <end position="116"/>
    </location>
</feature>
<evidence type="ECO:0000256" key="3">
    <source>
        <dbReference type="ARBA" id="ARBA00022448"/>
    </source>
</evidence>
<dbReference type="PROSITE" id="PS50928">
    <property type="entry name" value="ABC_TM1"/>
    <property type="match status" value="1"/>
</dbReference>
<evidence type="ECO:0000259" key="9">
    <source>
        <dbReference type="PROSITE" id="PS50928"/>
    </source>
</evidence>
<keyword evidence="6 8" id="KW-1133">Transmembrane helix</keyword>
<feature type="transmembrane region" description="Helical" evidence="8">
    <location>
        <begin position="337"/>
        <end position="359"/>
    </location>
</feature>
<dbReference type="Pfam" id="PF00528">
    <property type="entry name" value="BPD_transp_1"/>
    <property type="match status" value="1"/>
</dbReference>
<dbReference type="InterPro" id="IPR000515">
    <property type="entry name" value="MetI-like"/>
</dbReference>
<evidence type="ECO:0000313" key="10">
    <source>
        <dbReference type="EMBL" id="QIZ20417.1"/>
    </source>
</evidence>
<dbReference type="InterPro" id="IPR043429">
    <property type="entry name" value="ArtM/GltK/GlnP/TcyL/YhdX-like"/>
</dbReference>
<dbReference type="Proteomes" id="UP000501094">
    <property type="component" value="Chromosome"/>
</dbReference>
<evidence type="ECO:0000256" key="7">
    <source>
        <dbReference type="ARBA" id="ARBA00023136"/>
    </source>
</evidence>
<accession>A0A6H1Q0I4</accession>
<dbReference type="PANTHER" id="PTHR30614:SF41">
    <property type="entry name" value="INNER MEMBRANE AMINO-ACID ABC TRANSPORTER PERMEASE PROTEIN YHDY"/>
    <property type="match status" value="1"/>
</dbReference>
<evidence type="ECO:0000256" key="6">
    <source>
        <dbReference type="ARBA" id="ARBA00022989"/>
    </source>
</evidence>
<dbReference type="EMBL" id="CP038852">
    <property type="protein sequence ID" value="QIZ20417.1"/>
    <property type="molecule type" value="Genomic_DNA"/>
</dbReference>
<dbReference type="AlphaFoldDB" id="A0A6H1Q0I4"/>
<reference evidence="10 11" key="1">
    <citation type="journal article" date="2020" name="Nat. Microbiol.">
        <title>Lysogenic host-virus interactions in SAR11 marine bacteria.</title>
        <authorList>
            <person name="Morris R.M."/>
            <person name="Cain K.R."/>
            <person name="Hvorecny K.L."/>
            <person name="Kollman J.M."/>
        </authorList>
    </citation>
    <scope>NUCLEOTIDE SEQUENCE [LARGE SCALE GENOMIC DNA]</scope>
    <source>
        <strain evidence="10 11">NP1</strain>
    </source>
</reference>
<organism evidence="10 11">
    <name type="scientific">Candidatus Pelagibacter giovannonii</name>
    <dbReference type="NCBI Taxonomy" id="2563896"/>
    <lineage>
        <taxon>Bacteria</taxon>
        <taxon>Pseudomonadati</taxon>
        <taxon>Pseudomonadota</taxon>
        <taxon>Alphaproteobacteria</taxon>
        <taxon>Candidatus Pelagibacterales</taxon>
        <taxon>Candidatus Pelagibacteraceae</taxon>
        <taxon>Candidatus Pelagibacter</taxon>
    </lineage>
</organism>
<dbReference type="NCBIfam" id="TIGR01726">
    <property type="entry name" value="HEQRo_perm_3TM"/>
    <property type="match status" value="1"/>
</dbReference>
<dbReference type="GO" id="GO:0043190">
    <property type="term" value="C:ATP-binding cassette (ABC) transporter complex"/>
    <property type="evidence" value="ECO:0007669"/>
    <property type="project" value="InterPro"/>
</dbReference>
<evidence type="ECO:0000256" key="8">
    <source>
        <dbReference type="RuleBase" id="RU363032"/>
    </source>
</evidence>
<feature type="transmembrane region" description="Helical" evidence="8">
    <location>
        <begin position="182"/>
        <end position="203"/>
    </location>
</feature>
<dbReference type="CDD" id="cd06261">
    <property type="entry name" value="TM_PBP2"/>
    <property type="match status" value="1"/>
</dbReference>
<keyword evidence="5 8" id="KW-0812">Transmembrane</keyword>
<dbReference type="GO" id="GO:0006865">
    <property type="term" value="P:amino acid transport"/>
    <property type="evidence" value="ECO:0007669"/>
    <property type="project" value="TreeGrafter"/>
</dbReference>
<proteinExistence type="inferred from homology"/>
<gene>
    <name evidence="10" type="ORF">E5R92_01265</name>
</gene>
<evidence type="ECO:0000256" key="4">
    <source>
        <dbReference type="ARBA" id="ARBA00022475"/>
    </source>
</evidence>
<evidence type="ECO:0000256" key="1">
    <source>
        <dbReference type="ARBA" id="ARBA00004429"/>
    </source>
</evidence>
<dbReference type="InterPro" id="IPR010065">
    <property type="entry name" value="AA_ABC_transptr_permease_3TM"/>
</dbReference>
<evidence type="ECO:0000256" key="2">
    <source>
        <dbReference type="ARBA" id="ARBA00010072"/>
    </source>
</evidence>
<feature type="domain" description="ABC transmembrane type-1" evidence="9">
    <location>
        <begin position="221"/>
        <end position="415"/>
    </location>
</feature>
<dbReference type="SUPFAM" id="SSF161098">
    <property type="entry name" value="MetI-like"/>
    <property type="match status" value="1"/>
</dbReference>
<comment type="similarity">
    <text evidence="2">Belongs to the binding-protein-dependent transport system permease family. HisMQ subfamily.</text>
</comment>
<sequence length="426" mass="48085">MNSKNFDLPKSKIQISRNTSLIIGTLFFFLGIFDFCLNNLLGTNITSFLPRFINFFTPLIFGVIGLHFIRIEFSGIKILDSLNKNINPSNFNAALSLCIIFLIIFALPPLLNWFIFDANISGDTKEACTGGGACWVYIKVWFNRFMYGMYPNAEQWRINVTFIAVLGFMAAGFFTPAKFRNYLSLYYTLILPIISFILIYYLISGGSFGLEWVETGAWGGLSLTFIVAFFSLIFCFPIGMMLALGRRSDLPIVKYSSLSFIEFWRGVPLITVLFMSAVMFPMFLPDGTYVDKLIRVVVAITLFEAAYTAEVIRGGLQALPRGQYDAAKSLGMGYWKLHIFVILPQALKLVIPGIANTFLALVKDTPLIFVVGLLEVVGMLNLAKTNPKWLGFSMEGYVFAGIIFWIICYSMSKYSQKLELKYKTDR</sequence>
<feature type="transmembrane region" description="Helical" evidence="8">
    <location>
        <begin position="266"/>
        <end position="284"/>
    </location>
</feature>
<dbReference type="GO" id="GO:0022857">
    <property type="term" value="F:transmembrane transporter activity"/>
    <property type="evidence" value="ECO:0007669"/>
    <property type="project" value="InterPro"/>
</dbReference>
<feature type="transmembrane region" description="Helical" evidence="8">
    <location>
        <begin position="156"/>
        <end position="175"/>
    </location>
</feature>
<keyword evidence="7 8" id="KW-0472">Membrane</keyword>
<name>A0A6H1Q0I4_9PROT</name>
<feature type="transmembrane region" description="Helical" evidence="8">
    <location>
        <begin position="395"/>
        <end position="412"/>
    </location>
</feature>